<dbReference type="InterPro" id="IPR032675">
    <property type="entry name" value="LRR_dom_sf"/>
</dbReference>
<reference evidence="1" key="1">
    <citation type="journal article" date="2021" name="Proc. Natl. Acad. Sci. U.S.A.">
        <title>A Catalog of Tens of Thousands of Viruses from Human Metagenomes Reveals Hidden Associations with Chronic Diseases.</title>
        <authorList>
            <person name="Tisza M.J."/>
            <person name="Buck C.B."/>
        </authorList>
    </citation>
    <scope>NUCLEOTIDE SEQUENCE</scope>
    <source>
        <strain evidence="1">CtUT63</strain>
    </source>
</reference>
<keyword evidence="1" id="KW-0675">Receptor</keyword>
<dbReference type="SUPFAM" id="SSF52047">
    <property type="entry name" value="RNI-like"/>
    <property type="match status" value="1"/>
</dbReference>
<dbReference type="Gene3D" id="3.80.10.10">
    <property type="entry name" value="Ribonuclease Inhibitor"/>
    <property type="match status" value="1"/>
</dbReference>
<dbReference type="EMBL" id="BK015595">
    <property type="protein sequence ID" value="DAE14865.1"/>
    <property type="molecule type" value="Genomic_DNA"/>
</dbReference>
<accession>A0A8S5Q7P5</accession>
<organism evidence="1">
    <name type="scientific">Podoviridae sp. ctUT63</name>
    <dbReference type="NCBI Taxonomy" id="2825253"/>
    <lineage>
        <taxon>Viruses</taxon>
        <taxon>Duplodnaviria</taxon>
        <taxon>Heunggongvirae</taxon>
        <taxon>Uroviricota</taxon>
        <taxon>Caudoviricetes</taxon>
    </lineage>
</organism>
<sequence>MRLICKGTNKGSTTFFTKGKYAFRGVDRNDTTDDVPDPILDVNNYNESIQFYSKAPGMCEVDWGDGNKEQFPFVKDRSESIYGRYRLMFRRRDISYRKNPDSHPWWFYKEDGSEYIPAPNHAYADGLDKERVITMTFTNDITYVQTARIMMVGFPILDAPSIINLILSITGDGNITDIPKDRIRRSVNIEYITLNELGVGTLTSIPDDWDRLTKLKGINLSRTADFNDTESSNIRKFPSMWPNLVTLSLAGCRVRVYPREWLSFSKLKELYISPGVAMPSFDPNTCPAMDEVDKINPSLRTFDHINRWYGSVVSWHPYMIGKGLENITSLTGSYSYSNIDVSNLPDYIYEMRSMSSFYMYVSLSTQSRCDTFISTLYEKVMGFDYLTMSSSASDGKRNQFYGLYLSLYLAANPVDKRPSGVLQAPSGFIKGQSNGSPSTPMEMVYVLMNNYGWRFSMAPEASVLRSIRSSDIDTRSYKPYKLIVFDDGRTFVGNGDVLAHDTDKVLSFGGQPEGEYLCDSMGLDRNVIVEYFNKIGNG</sequence>
<protein>
    <submittedName>
        <fullName evidence="1">Toll-like receptor 9/DNA rich repeat, Receptor, Innate</fullName>
    </submittedName>
</protein>
<name>A0A8S5Q7P5_9CAUD</name>
<evidence type="ECO:0000313" key="1">
    <source>
        <dbReference type="EMBL" id="DAE14865.1"/>
    </source>
</evidence>
<proteinExistence type="predicted"/>